<dbReference type="AlphaFoldDB" id="A0A369T7S3"/>
<evidence type="ECO:0000256" key="7">
    <source>
        <dbReference type="RuleBase" id="RU000481"/>
    </source>
</evidence>
<dbReference type="Gene3D" id="3.40.640.10">
    <property type="entry name" value="Type I PLP-dependent aspartate aminotransferase-like (Major domain)"/>
    <property type="match status" value="1"/>
</dbReference>
<comment type="catalytic activity">
    <reaction evidence="6">
        <text>L-aspartate + 2-oxoglutarate = oxaloacetate + L-glutamate</text>
        <dbReference type="Rhea" id="RHEA:21824"/>
        <dbReference type="ChEBI" id="CHEBI:16452"/>
        <dbReference type="ChEBI" id="CHEBI:16810"/>
        <dbReference type="ChEBI" id="CHEBI:29985"/>
        <dbReference type="ChEBI" id="CHEBI:29991"/>
        <dbReference type="EC" id="2.6.1.1"/>
    </reaction>
</comment>
<evidence type="ECO:0000256" key="3">
    <source>
        <dbReference type="ARBA" id="ARBA00022576"/>
    </source>
</evidence>
<dbReference type="NCBIfam" id="NF004770">
    <property type="entry name" value="PRK06108.1"/>
    <property type="match status" value="1"/>
</dbReference>
<dbReference type="EC" id="2.6.1.-" evidence="7"/>
<evidence type="ECO:0000256" key="5">
    <source>
        <dbReference type="ARBA" id="ARBA00022898"/>
    </source>
</evidence>
<dbReference type="PROSITE" id="PS00105">
    <property type="entry name" value="AA_TRANSFER_CLASS_1"/>
    <property type="match status" value="1"/>
</dbReference>
<dbReference type="GO" id="GO:0030170">
    <property type="term" value="F:pyridoxal phosphate binding"/>
    <property type="evidence" value="ECO:0007669"/>
    <property type="project" value="InterPro"/>
</dbReference>
<dbReference type="Proteomes" id="UP000253941">
    <property type="component" value="Unassembled WGS sequence"/>
</dbReference>
<evidence type="ECO:0000256" key="1">
    <source>
        <dbReference type="ARBA" id="ARBA00001933"/>
    </source>
</evidence>
<accession>A0A369T7S3</accession>
<dbReference type="InterPro" id="IPR015421">
    <property type="entry name" value="PyrdxlP-dep_Trfase_major"/>
</dbReference>
<dbReference type="Pfam" id="PF00155">
    <property type="entry name" value="Aminotran_1_2"/>
    <property type="match status" value="1"/>
</dbReference>
<dbReference type="InterPro" id="IPR015424">
    <property type="entry name" value="PyrdxlP-dep_Trfase"/>
</dbReference>
<dbReference type="SUPFAM" id="SSF53383">
    <property type="entry name" value="PLP-dependent transferases"/>
    <property type="match status" value="1"/>
</dbReference>
<comment type="caution">
    <text evidence="9">The sequence shown here is derived from an EMBL/GenBank/DDBJ whole genome shotgun (WGS) entry which is preliminary data.</text>
</comment>
<comment type="cofactor">
    <cofactor evidence="1 7">
        <name>pyridoxal 5'-phosphate</name>
        <dbReference type="ChEBI" id="CHEBI:597326"/>
    </cofactor>
</comment>
<organism evidence="9 10">
    <name type="scientific">Ferruginivarius sediminum</name>
    <dbReference type="NCBI Taxonomy" id="2661937"/>
    <lineage>
        <taxon>Bacteria</taxon>
        <taxon>Pseudomonadati</taxon>
        <taxon>Pseudomonadota</taxon>
        <taxon>Alphaproteobacteria</taxon>
        <taxon>Rhodospirillales</taxon>
        <taxon>Rhodospirillaceae</taxon>
        <taxon>Ferruginivarius</taxon>
    </lineage>
</organism>
<dbReference type="InterPro" id="IPR004838">
    <property type="entry name" value="NHTrfase_class1_PyrdxlP-BS"/>
</dbReference>
<feature type="domain" description="Aminotransferase class I/classII large" evidence="8">
    <location>
        <begin position="33"/>
        <end position="383"/>
    </location>
</feature>
<keyword evidence="4 7" id="KW-0808">Transferase</keyword>
<comment type="similarity">
    <text evidence="2 7">Belongs to the class-I pyridoxal-phosphate-dependent aminotransferase family.</text>
</comment>
<evidence type="ECO:0000256" key="4">
    <source>
        <dbReference type="ARBA" id="ARBA00022679"/>
    </source>
</evidence>
<dbReference type="PANTHER" id="PTHR46383:SF2">
    <property type="entry name" value="AMINOTRANSFERASE"/>
    <property type="match status" value="1"/>
</dbReference>
<dbReference type="InterPro" id="IPR004839">
    <property type="entry name" value="Aminotransferase_I/II_large"/>
</dbReference>
<dbReference type="GO" id="GO:0004069">
    <property type="term" value="F:L-aspartate:2-oxoglutarate aminotransferase activity"/>
    <property type="evidence" value="ECO:0007669"/>
    <property type="project" value="UniProtKB-EC"/>
</dbReference>
<evidence type="ECO:0000256" key="6">
    <source>
        <dbReference type="ARBA" id="ARBA00049185"/>
    </source>
</evidence>
<evidence type="ECO:0000256" key="2">
    <source>
        <dbReference type="ARBA" id="ARBA00007441"/>
    </source>
</evidence>
<gene>
    <name evidence="9" type="ORF">DRB17_19130</name>
</gene>
<name>A0A369T7S3_9PROT</name>
<keyword evidence="10" id="KW-1185">Reference proteome</keyword>
<dbReference type="InterPro" id="IPR015422">
    <property type="entry name" value="PyrdxlP-dep_Trfase_small"/>
</dbReference>
<keyword evidence="5" id="KW-0663">Pyridoxal phosphate</keyword>
<evidence type="ECO:0000313" key="9">
    <source>
        <dbReference type="EMBL" id="RDD60227.1"/>
    </source>
</evidence>
<dbReference type="CDD" id="cd00609">
    <property type="entry name" value="AAT_like"/>
    <property type="match status" value="1"/>
</dbReference>
<evidence type="ECO:0000313" key="10">
    <source>
        <dbReference type="Proteomes" id="UP000253941"/>
    </source>
</evidence>
<dbReference type="GO" id="GO:0006520">
    <property type="term" value="P:amino acid metabolic process"/>
    <property type="evidence" value="ECO:0007669"/>
    <property type="project" value="InterPro"/>
</dbReference>
<keyword evidence="3 7" id="KW-0032">Aminotransferase</keyword>
<evidence type="ECO:0000259" key="8">
    <source>
        <dbReference type="Pfam" id="PF00155"/>
    </source>
</evidence>
<dbReference type="EMBL" id="QPMH01000034">
    <property type="protein sequence ID" value="RDD60227.1"/>
    <property type="molecule type" value="Genomic_DNA"/>
</dbReference>
<sequence>MPQSPLPLRPEAETLEASKIVEVWELGFGRDDLIPLWVGEGDLPTPDFICEAATRALKDGKTFYTHKRGLPELRAAIADYTHRLYGARLSDERISVTSAGMNAIQLIMQAIVRSGDEVLALTPVWPNALAAARVNGANVVEVPLRATAEGDFRLDMDVLEAACGNRTRAMFIASPSNPTGWMLEREEQQAILELCRRRGIWLIADEVYHRFVYDRPTAPSFQELIAPEDPVFVVNSFSKAWAMTGWRLGWLVHPPSLRPVIDNLIEFNTSGAPPFLQEGALTAIRDGERFVHEMVERCRHGADVVHQRLAAMPRVTMACPRASFYAFFAVEGVADSLGFAKQILRETGVGLAPGAAFGRGGEGFLRLCFASSTERLSAAMDRLEPALS</sequence>
<dbReference type="PANTHER" id="PTHR46383">
    <property type="entry name" value="ASPARTATE AMINOTRANSFERASE"/>
    <property type="match status" value="1"/>
</dbReference>
<dbReference type="InterPro" id="IPR050596">
    <property type="entry name" value="AspAT/PAT-like"/>
</dbReference>
<proteinExistence type="inferred from homology"/>
<dbReference type="Gene3D" id="3.90.1150.10">
    <property type="entry name" value="Aspartate Aminotransferase, domain 1"/>
    <property type="match status" value="1"/>
</dbReference>
<reference evidence="9 10" key="1">
    <citation type="submission" date="2018-07" db="EMBL/GenBank/DDBJ databases">
        <title>Venubactetium sediminum gen. nov., sp. nov., isolated from a marine solar saltern.</title>
        <authorList>
            <person name="Wang S."/>
        </authorList>
    </citation>
    <scope>NUCLEOTIDE SEQUENCE [LARGE SCALE GENOMIC DNA]</scope>
    <source>
        <strain evidence="9 10">WD2A32</strain>
    </source>
</reference>
<protein>
    <recommendedName>
        <fullName evidence="7">Aminotransferase</fullName>
        <ecNumber evidence="7">2.6.1.-</ecNumber>
    </recommendedName>
</protein>